<keyword evidence="2" id="KW-0677">Repeat</keyword>
<comment type="caution">
    <text evidence="6">The sequence shown here is derived from an EMBL/GenBank/DDBJ whole genome shotgun (WGS) entry which is preliminary data.</text>
</comment>
<evidence type="ECO:0000256" key="1">
    <source>
        <dbReference type="ARBA" id="ARBA00022729"/>
    </source>
</evidence>
<keyword evidence="1" id="KW-0732">Signal</keyword>
<feature type="domain" description="VWFC" evidence="4">
    <location>
        <begin position="415"/>
        <end position="472"/>
    </location>
</feature>
<keyword evidence="3" id="KW-0812">Transmembrane</keyword>
<gene>
    <name evidence="6" type="ORF">AAG570_001158</name>
</gene>
<feature type="domain" description="Antistasin-like" evidence="5">
    <location>
        <begin position="332"/>
        <end position="357"/>
    </location>
</feature>
<feature type="transmembrane region" description="Helical" evidence="3">
    <location>
        <begin position="733"/>
        <end position="754"/>
    </location>
</feature>
<keyword evidence="7" id="KW-1185">Reference proteome</keyword>
<sequence length="797" mass="87053">MILKPTWTYGIELSGFGAQPESLILTGSNPYSPKPFVRSSTHPVGLNCSDAECEDEERAPCPPDSVIRGREDDSLDCVCSPSHCQPPPNCLYGSTVELRHRGTAVPGDCCDVYECILPRELNCTGVVCPLKEGECPPDSYRLPGRQAHEGDCCSVPQGCACLPGPCPPPPTNCPKGHSPNVTTLGTGQPGSCCPQYRCQPQESNLTCLDEGAEYANGWKWKRNECTECKCTKGFVLCRNTETCPPVPPACTSTSTPVGQCCPVCTSDKEITPVKPGGCKSGSGVIHENGASWKEDDCTSCTCVGGYRKCHAAMCHQTCPNATYVKGECCPRCEEDECEKECPHGYVKDGNGEELCECIPTQPECPSITNCLKRCKHGYKVNSAGCQLCRCEHCKPILKCLKRCPHGLQSNNKGCPICKCKGDEIRDDGEAWYDGCRQCYCMGGKEMCALVSCPKPDCPEPVMSKNSCCPTCPGNDSRPSSSVSHVVCQSGDGGVRREGVEREDQQEKVGEKVTVCHASASMVKLHAIQNFANNRQIQTAEHQYKLKISVAPFVWVNQISFALEKKEYCGGVFLDVAQAFDRVWHPGLLFKLKRILPSTYYLILQSYLTDRYSVVCHGEKLSGYIQIKASVPQGSVLGPLLYLVYTADIPTQTSTSMATFADDIYDGLPEEEVCQVGNLTFSVGDEWRPEECVKCTCEAGRTVTCKQRLCQTPCSADPCCPKCPEGEREWLKEAPYLVIVCVLMACCGAVGAVIVRRQCCLKRYQLKLAGCHRPPSYRVVPTYETTTHSAPPLERPPV</sequence>
<dbReference type="InterPro" id="IPR052624">
    <property type="entry name" value="CRIM1"/>
</dbReference>
<evidence type="ECO:0000313" key="7">
    <source>
        <dbReference type="Proteomes" id="UP001558652"/>
    </source>
</evidence>
<name>A0ABD0YBB3_9HEMI</name>
<dbReference type="InterPro" id="IPR000477">
    <property type="entry name" value="RT_dom"/>
</dbReference>
<dbReference type="PANTHER" id="PTHR46439:SF1">
    <property type="entry name" value="CYSTEINE-RICH MOTOR NEURON 1 PROTEIN"/>
    <property type="match status" value="1"/>
</dbReference>
<dbReference type="PANTHER" id="PTHR46439">
    <property type="entry name" value="CYSTEINE-RICH MOTOR NEURON 1 PROTEIN"/>
    <property type="match status" value="1"/>
</dbReference>
<dbReference type="InterPro" id="IPR001007">
    <property type="entry name" value="VWF_dom"/>
</dbReference>
<dbReference type="SMART" id="SM00214">
    <property type="entry name" value="VWC"/>
    <property type="match status" value="4"/>
</dbReference>
<accession>A0ABD0YBB3</accession>
<dbReference type="PROSITE" id="PS51252">
    <property type="entry name" value="ANTISTASIN"/>
    <property type="match status" value="3"/>
</dbReference>
<feature type="domain" description="VWFC" evidence="4">
    <location>
        <begin position="205"/>
        <end position="265"/>
    </location>
</feature>
<evidence type="ECO:0008006" key="8">
    <source>
        <dbReference type="Google" id="ProtNLM"/>
    </source>
</evidence>
<feature type="domain" description="VWFC" evidence="4">
    <location>
        <begin position="276"/>
        <end position="333"/>
    </location>
</feature>
<feature type="domain" description="Antistasin-like" evidence="5">
    <location>
        <begin position="393"/>
        <end position="419"/>
    </location>
</feature>
<dbReference type="Proteomes" id="UP001558652">
    <property type="component" value="Unassembled WGS sequence"/>
</dbReference>
<evidence type="ECO:0000259" key="5">
    <source>
        <dbReference type="PROSITE" id="PS51252"/>
    </source>
</evidence>
<dbReference type="Pfam" id="PF02822">
    <property type="entry name" value="Antistasin"/>
    <property type="match status" value="1"/>
</dbReference>
<evidence type="ECO:0000259" key="4">
    <source>
        <dbReference type="PROSITE" id="PS50184"/>
    </source>
</evidence>
<reference evidence="6 7" key="1">
    <citation type="submission" date="2024-07" db="EMBL/GenBank/DDBJ databases">
        <title>Chromosome-level genome assembly of the water stick insect Ranatra chinensis (Heteroptera: Nepidae).</title>
        <authorList>
            <person name="Liu X."/>
        </authorList>
    </citation>
    <scope>NUCLEOTIDE SEQUENCE [LARGE SCALE GENOMIC DNA]</scope>
    <source>
        <strain evidence="6">Cailab_2021Rc</strain>
        <tissue evidence="6">Muscle</tissue>
    </source>
</reference>
<dbReference type="Pfam" id="PF00093">
    <property type="entry name" value="VWC"/>
    <property type="match status" value="2"/>
</dbReference>
<dbReference type="PROSITE" id="PS50184">
    <property type="entry name" value="VWFC_2"/>
    <property type="match status" value="4"/>
</dbReference>
<keyword evidence="3" id="KW-1133">Transmembrane helix</keyword>
<evidence type="ECO:0000256" key="3">
    <source>
        <dbReference type="SAM" id="Phobius"/>
    </source>
</evidence>
<feature type="domain" description="VWFC" evidence="4">
    <location>
        <begin position="671"/>
        <end position="723"/>
    </location>
</feature>
<dbReference type="SUPFAM" id="SSF57262">
    <property type="entry name" value="Leech antihemostatic proteins"/>
    <property type="match status" value="2"/>
</dbReference>
<evidence type="ECO:0000256" key="2">
    <source>
        <dbReference type="ARBA" id="ARBA00022737"/>
    </source>
</evidence>
<dbReference type="Pfam" id="PF23334">
    <property type="entry name" value="VWC2L_2nd"/>
    <property type="match status" value="1"/>
</dbReference>
<dbReference type="EMBL" id="JBFDAA010000010">
    <property type="protein sequence ID" value="KAL1124532.1"/>
    <property type="molecule type" value="Genomic_DNA"/>
</dbReference>
<organism evidence="6 7">
    <name type="scientific">Ranatra chinensis</name>
    <dbReference type="NCBI Taxonomy" id="642074"/>
    <lineage>
        <taxon>Eukaryota</taxon>
        <taxon>Metazoa</taxon>
        <taxon>Ecdysozoa</taxon>
        <taxon>Arthropoda</taxon>
        <taxon>Hexapoda</taxon>
        <taxon>Insecta</taxon>
        <taxon>Pterygota</taxon>
        <taxon>Neoptera</taxon>
        <taxon>Paraneoptera</taxon>
        <taxon>Hemiptera</taxon>
        <taxon>Heteroptera</taxon>
        <taxon>Panheteroptera</taxon>
        <taxon>Nepomorpha</taxon>
        <taxon>Nepidae</taxon>
        <taxon>Ranatrinae</taxon>
        <taxon>Ranatra</taxon>
    </lineage>
</organism>
<feature type="domain" description="Antistasin-like" evidence="5">
    <location>
        <begin position="364"/>
        <end position="390"/>
    </location>
</feature>
<dbReference type="Gene3D" id="6.20.200.20">
    <property type="match status" value="3"/>
</dbReference>
<dbReference type="Pfam" id="PF00078">
    <property type="entry name" value="RVT_1"/>
    <property type="match status" value="1"/>
</dbReference>
<dbReference type="AlphaFoldDB" id="A0ABD0YBB3"/>
<dbReference type="Gene3D" id="2.10.22.10">
    <property type="entry name" value="Antistasin, domain 1"/>
    <property type="match status" value="2"/>
</dbReference>
<dbReference type="InterPro" id="IPR004094">
    <property type="entry name" value="Antistasin-like"/>
</dbReference>
<dbReference type="PROSITE" id="PS01208">
    <property type="entry name" value="VWFC_1"/>
    <property type="match status" value="2"/>
</dbReference>
<evidence type="ECO:0000313" key="6">
    <source>
        <dbReference type="EMBL" id="KAL1124532.1"/>
    </source>
</evidence>
<dbReference type="SUPFAM" id="SSF57603">
    <property type="entry name" value="FnI-like domain"/>
    <property type="match status" value="4"/>
</dbReference>
<protein>
    <recommendedName>
        <fullName evidence="8">Cysteine-rich motor neuron 1 protein</fullName>
    </recommendedName>
</protein>
<proteinExistence type="predicted"/>
<dbReference type="InterPro" id="IPR011061">
    <property type="entry name" value="Hirudin/antistatin"/>
</dbReference>
<keyword evidence="3" id="KW-0472">Membrane</keyword>